<reference evidence="1 2" key="1">
    <citation type="submission" date="2016-10" db="EMBL/GenBank/DDBJ databases">
        <authorList>
            <person name="de Groot N.N."/>
        </authorList>
    </citation>
    <scope>NUCLEOTIDE SEQUENCE [LARGE SCALE GENOMIC DNA]</scope>
    <source>
        <strain evidence="1 2">DSM 23399</strain>
    </source>
</reference>
<sequence length="42" mass="4771">MAFSLYQNVLIMEKLGNNNLKLGKIYDTHISITPNKIGVYSQ</sequence>
<keyword evidence="2" id="KW-1185">Reference proteome</keyword>
<name>A0A1I1BBC3_9BACT</name>
<protein>
    <submittedName>
        <fullName evidence="1">Uncharacterized protein</fullName>
    </submittedName>
</protein>
<dbReference type="AlphaFoldDB" id="A0A1I1BBC3"/>
<dbReference type="STRING" id="237018.SAMN04489723_11152"/>
<organism evidence="1 2">
    <name type="scientific">Algoriphagus aquimarinus</name>
    <dbReference type="NCBI Taxonomy" id="237018"/>
    <lineage>
        <taxon>Bacteria</taxon>
        <taxon>Pseudomonadati</taxon>
        <taxon>Bacteroidota</taxon>
        <taxon>Cytophagia</taxon>
        <taxon>Cytophagales</taxon>
        <taxon>Cyclobacteriaceae</taxon>
        <taxon>Algoriphagus</taxon>
    </lineage>
</organism>
<dbReference type="Proteomes" id="UP000198790">
    <property type="component" value="Unassembled WGS sequence"/>
</dbReference>
<accession>A0A1I1BBC3</accession>
<gene>
    <name evidence="1" type="ORF">SAMN04489723_11152</name>
</gene>
<evidence type="ECO:0000313" key="2">
    <source>
        <dbReference type="Proteomes" id="UP000198790"/>
    </source>
</evidence>
<dbReference type="EMBL" id="FOKK01000011">
    <property type="protein sequence ID" value="SFB45813.1"/>
    <property type="molecule type" value="Genomic_DNA"/>
</dbReference>
<proteinExistence type="predicted"/>
<evidence type="ECO:0000313" key="1">
    <source>
        <dbReference type="EMBL" id="SFB45813.1"/>
    </source>
</evidence>